<protein>
    <recommendedName>
        <fullName evidence="2">Reverse transcriptase/retrotransposon-derived protein RNase H-like domain-containing protein</fullName>
    </recommendedName>
</protein>
<dbReference type="Proteomes" id="UP001159363">
    <property type="component" value="Chromosome 5"/>
</dbReference>
<proteinExistence type="predicted"/>
<feature type="domain" description="Reverse transcriptase/retrotransposon-derived protein RNase H-like" evidence="2">
    <location>
        <begin position="20"/>
        <end position="93"/>
    </location>
</feature>
<sequence>MASRLRPFYDLLGKYVEWNWTDQCQQVIEASKTWIVKALVLTQYDPKKPLIVASDAYQYGVGAMLVRKIKDGSELPICFASKTMSGIEKNYYSAAERGLEHYISIYVIHRSLATSSHLGPTKDVPYLATSWLQKWALLLYDVQYWKGQEMGNVDVLSRLQLPQSEPLEHPIYSVSTMPNATEENHILRELKKYILHRWPAEIEEKLKPYLNKKDEIAVDRGCLMWGDRIIIPLQLTKEVLQMLHGDILE</sequence>
<keyword evidence="1" id="KW-0511">Multifunctional enzyme</keyword>
<dbReference type="PANTHER" id="PTHR37984">
    <property type="entry name" value="PROTEIN CBG26694"/>
    <property type="match status" value="1"/>
</dbReference>
<evidence type="ECO:0000256" key="1">
    <source>
        <dbReference type="ARBA" id="ARBA00023268"/>
    </source>
</evidence>
<evidence type="ECO:0000259" key="2">
    <source>
        <dbReference type="Pfam" id="PF17919"/>
    </source>
</evidence>
<dbReference type="Pfam" id="PF17919">
    <property type="entry name" value="RT_RNaseH_2"/>
    <property type="match status" value="1"/>
</dbReference>
<dbReference type="InterPro" id="IPR050951">
    <property type="entry name" value="Retrovirus_Pol_polyprotein"/>
</dbReference>
<comment type="caution">
    <text evidence="3">The sequence shown here is derived from an EMBL/GenBank/DDBJ whole genome shotgun (WGS) entry which is preliminary data.</text>
</comment>
<dbReference type="EMBL" id="JARBHB010000006">
    <property type="protein sequence ID" value="KAJ8881909.1"/>
    <property type="molecule type" value="Genomic_DNA"/>
</dbReference>
<dbReference type="InterPro" id="IPR041577">
    <property type="entry name" value="RT_RNaseH_2"/>
</dbReference>
<accession>A0ABQ9HCB4</accession>
<gene>
    <name evidence="3" type="ORF">PR048_018395</name>
</gene>
<dbReference type="InterPro" id="IPR043502">
    <property type="entry name" value="DNA/RNA_pol_sf"/>
</dbReference>
<dbReference type="SUPFAM" id="SSF56672">
    <property type="entry name" value="DNA/RNA polymerases"/>
    <property type="match status" value="1"/>
</dbReference>
<evidence type="ECO:0000313" key="4">
    <source>
        <dbReference type="Proteomes" id="UP001159363"/>
    </source>
</evidence>
<organism evidence="3 4">
    <name type="scientific">Dryococelus australis</name>
    <dbReference type="NCBI Taxonomy" id="614101"/>
    <lineage>
        <taxon>Eukaryota</taxon>
        <taxon>Metazoa</taxon>
        <taxon>Ecdysozoa</taxon>
        <taxon>Arthropoda</taxon>
        <taxon>Hexapoda</taxon>
        <taxon>Insecta</taxon>
        <taxon>Pterygota</taxon>
        <taxon>Neoptera</taxon>
        <taxon>Polyneoptera</taxon>
        <taxon>Phasmatodea</taxon>
        <taxon>Verophasmatodea</taxon>
        <taxon>Anareolatae</taxon>
        <taxon>Phasmatidae</taxon>
        <taxon>Eurycanthinae</taxon>
        <taxon>Dryococelus</taxon>
    </lineage>
</organism>
<evidence type="ECO:0000313" key="3">
    <source>
        <dbReference type="EMBL" id="KAJ8881909.1"/>
    </source>
</evidence>
<dbReference type="PANTHER" id="PTHR37984:SF5">
    <property type="entry name" value="PROTEIN NYNRIN-LIKE"/>
    <property type="match status" value="1"/>
</dbReference>
<name>A0ABQ9HCB4_9NEOP</name>
<keyword evidence="4" id="KW-1185">Reference proteome</keyword>
<reference evidence="3 4" key="1">
    <citation type="submission" date="2023-02" db="EMBL/GenBank/DDBJ databases">
        <title>LHISI_Scaffold_Assembly.</title>
        <authorList>
            <person name="Stuart O.P."/>
            <person name="Cleave R."/>
            <person name="Magrath M.J.L."/>
            <person name="Mikheyev A.S."/>
        </authorList>
    </citation>
    <scope>NUCLEOTIDE SEQUENCE [LARGE SCALE GENOMIC DNA]</scope>
    <source>
        <strain evidence="3">Daus_M_001</strain>
        <tissue evidence="3">Leg muscle</tissue>
    </source>
</reference>